<name>A0ABT3TX59_9ACTN</name>
<protein>
    <submittedName>
        <fullName evidence="2">Uncharacterized protein</fullName>
    </submittedName>
</protein>
<comment type="caution">
    <text evidence="2">The sequence shown here is derived from an EMBL/GenBank/DDBJ whole genome shotgun (WGS) entry which is preliminary data.</text>
</comment>
<dbReference type="RefSeq" id="WP_266601174.1">
    <property type="nucleotide sequence ID" value="NZ_JAPHNL010000223.1"/>
</dbReference>
<proteinExistence type="predicted"/>
<reference evidence="2" key="1">
    <citation type="submission" date="2022-10" db="EMBL/GenBank/DDBJ databases">
        <title>Streptomyces beihaiensis sp. nov., a chitin degrading actinobacterium, isolated from shrimp pond soil.</title>
        <authorList>
            <person name="Xie J."/>
            <person name="Shen N."/>
        </authorList>
    </citation>
    <scope>NUCLEOTIDE SEQUENCE</scope>
    <source>
        <strain evidence="2">GXMU-J5</strain>
    </source>
</reference>
<accession>A0ABT3TX59</accession>
<dbReference type="Proteomes" id="UP001163064">
    <property type="component" value="Unassembled WGS sequence"/>
</dbReference>
<dbReference type="EMBL" id="JAPHNL010000223">
    <property type="protein sequence ID" value="MCX3061642.1"/>
    <property type="molecule type" value="Genomic_DNA"/>
</dbReference>
<sequence>MPVESLKRSHGAAPLGPFLETRPQDRDRDLRVRRRRTGAAPIARAGDDGARLFDGPGFPEEFKHDPVLTTRVTAGY</sequence>
<evidence type="ECO:0000256" key="1">
    <source>
        <dbReference type="SAM" id="MobiDB-lite"/>
    </source>
</evidence>
<organism evidence="2 3">
    <name type="scientific">Streptomyces beihaiensis</name>
    <dbReference type="NCBI Taxonomy" id="2984495"/>
    <lineage>
        <taxon>Bacteria</taxon>
        <taxon>Bacillati</taxon>
        <taxon>Actinomycetota</taxon>
        <taxon>Actinomycetes</taxon>
        <taxon>Kitasatosporales</taxon>
        <taxon>Streptomycetaceae</taxon>
        <taxon>Streptomyces</taxon>
    </lineage>
</organism>
<feature type="region of interest" description="Disordered" evidence="1">
    <location>
        <begin position="1"/>
        <end position="58"/>
    </location>
</feature>
<gene>
    <name evidence="2" type="ORF">OFY01_18120</name>
</gene>
<evidence type="ECO:0000313" key="2">
    <source>
        <dbReference type="EMBL" id="MCX3061642.1"/>
    </source>
</evidence>
<evidence type="ECO:0000313" key="3">
    <source>
        <dbReference type="Proteomes" id="UP001163064"/>
    </source>
</evidence>
<keyword evidence="3" id="KW-1185">Reference proteome</keyword>